<comment type="similarity">
    <text evidence="2">Belongs to the MgtC/SapB family.</text>
</comment>
<dbReference type="PANTHER" id="PTHR33778:SF3">
    <property type="entry name" value="PROTEIN MGTC"/>
    <property type="match status" value="1"/>
</dbReference>
<dbReference type="RefSeq" id="WP_143646624.1">
    <property type="nucleotide sequence ID" value="NZ_JABJXA010000189.1"/>
</dbReference>
<dbReference type="GO" id="GO:0005886">
    <property type="term" value="C:plasma membrane"/>
    <property type="evidence" value="ECO:0007669"/>
    <property type="project" value="UniProtKB-SubCell"/>
</dbReference>
<evidence type="ECO:0000256" key="1">
    <source>
        <dbReference type="ARBA" id="ARBA00004651"/>
    </source>
</evidence>
<dbReference type="Proteomes" id="UP000517765">
    <property type="component" value="Unassembled WGS sequence"/>
</dbReference>
<keyword evidence="5 7" id="KW-1133">Transmembrane helix</keyword>
<keyword evidence="3" id="KW-1003">Cell membrane</keyword>
<reference evidence="13" key="2">
    <citation type="submission" date="2020-05" db="EMBL/GenBank/DDBJ databases">
        <title>Classification of alakaliphilic streptomycetes isolated from an alkaline soil next to Lonar Crater, India and a proposal for the recognition of Streptomyces alkaliterrae sp. nov.</title>
        <authorList>
            <person name="Golinska P."/>
        </authorList>
    </citation>
    <scope>NUCLEOTIDE SEQUENCE [LARGE SCALE GENOMIC DNA]</scope>
    <source>
        <strain evidence="13">OF8</strain>
    </source>
</reference>
<feature type="transmembrane region" description="Helical" evidence="7">
    <location>
        <begin position="63"/>
        <end position="80"/>
    </location>
</feature>
<dbReference type="Gene3D" id="3.30.70.260">
    <property type="match status" value="1"/>
</dbReference>
<proteinExistence type="inferred from homology"/>
<dbReference type="PRINTS" id="PR01837">
    <property type="entry name" value="MGTCSAPBPROT"/>
</dbReference>
<accession>A0A5P0YLL9</accession>
<dbReference type="Pfam" id="PF21770">
    <property type="entry name" value="MgtC_SapB_C"/>
    <property type="match status" value="1"/>
</dbReference>
<dbReference type="PANTHER" id="PTHR33778">
    <property type="entry name" value="PROTEIN MGTC"/>
    <property type="match status" value="1"/>
</dbReference>
<evidence type="ECO:0000256" key="7">
    <source>
        <dbReference type="SAM" id="Phobius"/>
    </source>
</evidence>
<reference evidence="11 12" key="1">
    <citation type="submission" date="2019-10" db="EMBL/GenBank/DDBJ databases">
        <title>Streptomyces sp. nov., a novel actinobacterium isolated from alkaline environment.</title>
        <authorList>
            <person name="Golinska P."/>
        </authorList>
    </citation>
    <scope>NUCLEOTIDE SEQUENCE [LARGE SCALE GENOMIC DNA]</scope>
    <source>
        <strain evidence="11 12">OF1</strain>
    </source>
</reference>
<name>A0A5P0YLL9_9ACTN</name>
<dbReference type="Pfam" id="PF02308">
    <property type="entry name" value="MgtC"/>
    <property type="match status" value="1"/>
</dbReference>
<keyword evidence="4 7" id="KW-0812">Transmembrane</keyword>
<feature type="transmembrane region" description="Helical" evidence="7">
    <location>
        <begin position="92"/>
        <end position="123"/>
    </location>
</feature>
<evidence type="ECO:0000256" key="4">
    <source>
        <dbReference type="ARBA" id="ARBA00022692"/>
    </source>
</evidence>
<evidence type="ECO:0000256" key="2">
    <source>
        <dbReference type="ARBA" id="ARBA00009298"/>
    </source>
</evidence>
<dbReference type="Proteomes" id="UP000320857">
    <property type="component" value="Unassembled WGS sequence"/>
</dbReference>
<evidence type="ECO:0000256" key="3">
    <source>
        <dbReference type="ARBA" id="ARBA00022475"/>
    </source>
</evidence>
<dbReference type="InterPro" id="IPR048640">
    <property type="entry name" value="MgtC-like_C"/>
</dbReference>
<comment type="subcellular location">
    <subcellularLocation>
        <location evidence="1">Cell membrane</location>
        <topology evidence="1">Multi-pass membrane protein</topology>
    </subcellularLocation>
</comment>
<gene>
    <name evidence="11" type="ORF">FNX44_004540</name>
    <name evidence="10" type="ORF">H3147_22710</name>
</gene>
<feature type="domain" description="MgtC/SapB/SrpB/YhiD N-terminal" evidence="8">
    <location>
        <begin position="11"/>
        <end position="132"/>
    </location>
</feature>
<evidence type="ECO:0000259" key="8">
    <source>
        <dbReference type="Pfam" id="PF02308"/>
    </source>
</evidence>
<dbReference type="EMBL" id="VJYK02000027">
    <property type="protein sequence ID" value="MQS01148.1"/>
    <property type="molecule type" value="Genomic_DNA"/>
</dbReference>
<dbReference type="InterPro" id="IPR003416">
    <property type="entry name" value="MgtC/SapB/SrpB/YhiD_fam"/>
</dbReference>
<evidence type="ECO:0000313" key="13">
    <source>
        <dbReference type="Proteomes" id="UP000517765"/>
    </source>
</evidence>
<feature type="domain" description="MgtC-like C-terminal" evidence="9">
    <location>
        <begin position="149"/>
        <end position="233"/>
    </location>
</feature>
<comment type="caution">
    <text evidence="11">The sequence shown here is derived from an EMBL/GenBank/DDBJ whole genome shotgun (WGS) entry which is preliminary data.</text>
</comment>
<organism evidence="11 12">
    <name type="scientific">Streptomyces alkaliterrae</name>
    <dbReference type="NCBI Taxonomy" id="2213162"/>
    <lineage>
        <taxon>Bacteria</taxon>
        <taxon>Bacillati</taxon>
        <taxon>Actinomycetota</taxon>
        <taxon>Actinomycetes</taxon>
        <taxon>Kitasatosporales</taxon>
        <taxon>Streptomycetaceae</taxon>
        <taxon>Streptomyces</taxon>
    </lineage>
</organism>
<evidence type="ECO:0000259" key="9">
    <source>
        <dbReference type="Pfam" id="PF21770"/>
    </source>
</evidence>
<keyword evidence="6 7" id="KW-0472">Membrane</keyword>
<evidence type="ECO:0000313" key="11">
    <source>
        <dbReference type="EMBL" id="MQS01148.1"/>
    </source>
</evidence>
<feature type="transmembrane region" description="Helical" evidence="7">
    <location>
        <begin position="34"/>
        <end position="51"/>
    </location>
</feature>
<dbReference type="InterPro" id="IPR049177">
    <property type="entry name" value="MgtC_SapB_SrpB_YhiD_N"/>
</dbReference>
<dbReference type="OrthoDB" id="9811198at2"/>
<evidence type="ECO:0000256" key="5">
    <source>
        <dbReference type="ARBA" id="ARBA00022989"/>
    </source>
</evidence>
<evidence type="ECO:0000313" key="10">
    <source>
        <dbReference type="EMBL" id="MBB1261601.1"/>
    </source>
</evidence>
<evidence type="ECO:0000256" key="6">
    <source>
        <dbReference type="ARBA" id="ARBA00023136"/>
    </source>
</evidence>
<keyword evidence="12" id="KW-1185">Reference proteome</keyword>
<dbReference type="AlphaFoldDB" id="A0A5P0YLL9"/>
<dbReference type="EMBL" id="JABJXA010000189">
    <property type="protein sequence ID" value="MBB1261601.1"/>
    <property type="molecule type" value="Genomic_DNA"/>
</dbReference>
<evidence type="ECO:0000313" key="12">
    <source>
        <dbReference type="Proteomes" id="UP000320857"/>
    </source>
</evidence>
<sequence length="243" mass="25430">MIDTLEFSLRLGCAFGLGALVGVERQWRARMAGLRTNALVSTGAALFVLLAVNTPGEVSPTRIAAQVVSGIGFLGAGVIMRDGVNVRGINTAATIWCAAAVGVLAGSGVFLGASLGALAVVAANVLLRPIARRIEAAPPGKDAETETPYQLRVVCLEDQEAHIRALLLQSLSGSGFLLRSLHSEDLVDDEGRVDGARKVSVRAEMVARGRPDEQLEQAVSRLSLEAGVTAVRWQAREAAPADV</sequence>
<reference evidence="10" key="3">
    <citation type="journal article" name="Syst. Appl. Microbiol.">
        <title>Streptomyces alkaliterrae sp. nov., isolated from an alkaline soil, and emended descriptions of Streptomyces alkaliphilus, Streptomyces calidiresistens and Streptomyces durbertensis.</title>
        <authorList>
            <person name="Swiecimska M."/>
            <person name="Golinska P."/>
            <person name="Nouioui I."/>
            <person name="Wypij M."/>
            <person name="Rai M."/>
            <person name="Sangal V."/>
            <person name="Goodfellow M."/>
        </authorList>
    </citation>
    <scope>NUCLEOTIDE SEQUENCE</scope>
    <source>
        <strain evidence="10">OF8</strain>
    </source>
</reference>
<protein>
    <submittedName>
        <fullName evidence="11">MgtC/SapB family protein</fullName>
    </submittedName>
</protein>